<dbReference type="EMBL" id="JAUEPO010000006">
    <property type="protein sequence ID" value="KAK3320247.1"/>
    <property type="molecule type" value="Genomic_DNA"/>
</dbReference>
<gene>
    <name evidence="1" type="ORF">B0T19DRAFT_446012</name>
</gene>
<accession>A0AAE0I8V6</accession>
<reference evidence="1" key="1">
    <citation type="journal article" date="2023" name="Mol. Phylogenet. Evol.">
        <title>Genome-scale phylogeny and comparative genomics of the fungal order Sordariales.</title>
        <authorList>
            <person name="Hensen N."/>
            <person name="Bonometti L."/>
            <person name="Westerberg I."/>
            <person name="Brannstrom I.O."/>
            <person name="Guillou S."/>
            <person name="Cros-Aarteil S."/>
            <person name="Calhoun S."/>
            <person name="Haridas S."/>
            <person name="Kuo A."/>
            <person name="Mondo S."/>
            <person name="Pangilinan J."/>
            <person name="Riley R."/>
            <person name="LaButti K."/>
            <person name="Andreopoulos B."/>
            <person name="Lipzen A."/>
            <person name="Chen C."/>
            <person name="Yan M."/>
            <person name="Daum C."/>
            <person name="Ng V."/>
            <person name="Clum A."/>
            <person name="Steindorff A."/>
            <person name="Ohm R.A."/>
            <person name="Martin F."/>
            <person name="Silar P."/>
            <person name="Natvig D.O."/>
            <person name="Lalanne C."/>
            <person name="Gautier V."/>
            <person name="Ament-Velasquez S.L."/>
            <person name="Kruys A."/>
            <person name="Hutchinson M.I."/>
            <person name="Powell A.J."/>
            <person name="Barry K."/>
            <person name="Miller A.N."/>
            <person name="Grigoriev I.V."/>
            <person name="Debuchy R."/>
            <person name="Gladieux P."/>
            <person name="Hiltunen Thoren M."/>
            <person name="Johannesson H."/>
        </authorList>
    </citation>
    <scope>NUCLEOTIDE SEQUENCE</scope>
    <source>
        <strain evidence="1">SMH4131-1</strain>
    </source>
</reference>
<evidence type="ECO:0000313" key="2">
    <source>
        <dbReference type="Proteomes" id="UP001286456"/>
    </source>
</evidence>
<organism evidence="1 2">
    <name type="scientific">Cercophora scortea</name>
    <dbReference type="NCBI Taxonomy" id="314031"/>
    <lineage>
        <taxon>Eukaryota</taxon>
        <taxon>Fungi</taxon>
        <taxon>Dikarya</taxon>
        <taxon>Ascomycota</taxon>
        <taxon>Pezizomycotina</taxon>
        <taxon>Sordariomycetes</taxon>
        <taxon>Sordariomycetidae</taxon>
        <taxon>Sordariales</taxon>
        <taxon>Lasiosphaeriaceae</taxon>
        <taxon>Cercophora</taxon>
    </lineage>
</organism>
<name>A0AAE0I8V6_9PEZI</name>
<sequence length="116" mass="12832">MNKVLEAVSIGLSITGSTAQQKIPQKLYDLILKLPSRDSTTEEYSRQVDSVDGLPEIRKCRRRAKAVPEYGEATSIKQEFRSGILGRRTVPLITVQGLALTSVKNVEHQAMTCTQS</sequence>
<proteinExistence type="predicted"/>
<comment type="caution">
    <text evidence="1">The sequence shown here is derived from an EMBL/GenBank/DDBJ whole genome shotgun (WGS) entry which is preliminary data.</text>
</comment>
<reference evidence="1" key="2">
    <citation type="submission" date="2023-06" db="EMBL/GenBank/DDBJ databases">
        <authorList>
            <consortium name="Lawrence Berkeley National Laboratory"/>
            <person name="Haridas S."/>
            <person name="Hensen N."/>
            <person name="Bonometti L."/>
            <person name="Westerberg I."/>
            <person name="Brannstrom I.O."/>
            <person name="Guillou S."/>
            <person name="Cros-Aarteil S."/>
            <person name="Calhoun S."/>
            <person name="Kuo A."/>
            <person name="Mondo S."/>
            <person name="Pangilinan J."/>
            <person name="Riley R."/>
            <person name="Labutti K."/>
            <person name="Andreopoulos B."/>
            <person name="Lipzen A."/>
            <person name="Chen C."/>
            <person name="Yanf M."/>
            <person name="Daum C."/>
            <person name="Ng V."/>
            <person name="Clum A."/>
            <person name="Steindorff A."/>
            <person name="Ohm R."/>
            <person name="Martin F."/>
            <person name="Silar P."/>
            <person name="Natvig D."/>
            <person name="Lalanne C."/>
            <person name="Gautier V."/>
            <person name="Ament-Velasquez S.L."/>
            <person name="Kruys A."/>
            <person name="Hutchinson M.I."/>
            <person name="Powell A.J."/>
            <person name="Barry K."/>
            <person name="Miller A.N."/>
            <person name="Grigoriev I.V."/>
            <person name="Debuchy R."/>
            <person name="Gladieux P."/>
            <person name="Thoren M.H."/>
            <person name="Johannesson H."/>
        </authorList>
    </citation>
    <scope>NUCLEOTIDE SEQUENCE</scope>
    <source>
        <strain evidence="1">SMH4131-1</strain>
    </source>
</reference>
<dbReference type="Proteomes" id="UP001286456">
    <property type="component" value="Unassembled WGS sequence"/>
</dbReference>
<keyword evidence="2" id="KW-1185">Reference proteome</keyword>
<dbReference type="AlphaFoldDB" id="A0AAE0I8V6"/>
<protein>
    <submittedName>
        <fullName evidence="1">Uncharacterized protein</fullName>
    </submittedName>
</protein>
<evidence type="ECO:0000313" key="1">
    <source>
        <dbReference type="EMBL" id="KAK3320247.1"/>
    </source>
</evidence>